<dbReference type="RefSeq" id="WP_142660678.1">
    <property type="nucleotide sequence ID" value="NZ_CABFVA020000104.1"/>
</dbReference>
<sequence>MKKTQKALDWDGKVKGLLKAELKRRDITYQELAEKLATAGIAETPENIANKISRGKFSAVFLVQCLAAIGCQTIRLGE</sequence>
<protein>
    <recommendedName>
        <fullName evidence="1">DUF6471 domain-containing protein</fullName>
    </recommendedName>
</protein>
<gene>
    <name evidence="2" type="ORF">MAMT_01838</name>
</gene>
<keyword evidence="3" id="KW-1185">Reference proteome</keyword>
<feature type="domain" description="DUF6471" evidence="1">
    <location>
        <begin position="10"/>
        <end position="74"/>
    </location>
</feature>
<dbReference type="OrthoDB" id="9808716at2"/>
<dbReference type="EMBL" id="CABFVA020000104">
    <property type="protein sequence ID" value="VVM07620.1"/>
    <property type="molecule type" value="Genomic_DNA"/>
</dbReference>
<name>A0A5E6MQ26_9BACT</name>
<accession>A0A5E6MQ26</accession>
<dbReference type="InterPro" id="IPR045526">
    <property type="entry name" value="DUF6471"/>
</dbReference>
<dbReference type="AlphaFoldDB" id="A0A5E6MQ26"/>
<evidence type="ECO:0000313" key="3">
    <source>
        <dbReference type="Proteomes" id="UP000334923"/>
    </source>
</evidence>
<organism evidence="2 3">
    <name type="scientific">Methylacidimicrobium tartarophylax</name>
    <dbReference type="NCBI Taxonomy" id="1041768"/>
    <lineage>
        <taxon>Bacteria</taxon>
        <taxon>Pseudomonadati</taxon>
        <taxon>Verrucomicrobiota</taxon>
        <taxon>Methylacidimicrobium</taxon>
    </lineage>
</organism>
<dbReference type="Pfam" id="PF20075">
    <property type="entry name" value="DUF6471"/>
    <property type="match status" value="1"/>
</dbReference>
<proteinExistence type="predicted"/>
<reference evidence="2 3" key="1">
    <citation type="submission" date="2019-09" db="EMBL/GenBank/DDBJ databases">
        <authorList>
            <person name="Cremers G."/>
        </authorList>
    </citation>
    <scope>NUCLEOTIDE SEQUENCE [LARGE SCALE GENOMIC DNA]</scope>
    <source>
        <strain evidence="2">4A</strain>
    </source>
</reference>
<dbReference type="Proteomes" id="UP000334923">
    <property type="component" value="Unassembled WGS sequence"/>
</dbReference>
<evidence type="ECO:0000313" key="2">
    <source>
        <dbReference type="EMBL" id="VVM07620.1"/>
    </source>
</evidence>
<evidence type="ECO:0000259" key="1">
    <source>
        <dbReference type="Pfam" id="PF20075"/>
    </source>
</evidence>